<dbReference type="RefSeq" id="WP_117362759.1">
    <property type="nucleotide sequence ID" value="NZ_CP024047.1"/>
</dbReference>
<dbReference type="Proteomes" id="UP000258707">
    <property type="component" value="Chromosome"/>
</dbReference>
<protein>
    <submittedName>
        <fullName evidence="2">Transcriptional regulator, ArsR family</fullName>
    </submittedName>
</protein>
<gene>
    <name evidence="2" type="ORF">AArc1_0283</name>
</gene>
<evidence type="ECO:0000313" key="2">
    <source>
        <dbReference type="EMBL" id="AXR76627.1"/>
    </source>
</evidence>
<dbReference type="EMBL" id="CP024047">
    <property type="protein sequence ID" value="AXR76627.1"/>
    <property type="molecule type" value="Genomic_DNA"/>
</dbReference>
<dbReference type="Pfam" id="PF24035">
    <property type="entry name" value="DUF7344"/>
    <property type="match status" value="1"/>
</dbReference>
<evidence type="ECO:0000313" key="3">
    <source>
        <dbReference type="Proteomes" id="UP000258707"/>
    </source>
</evidence>
<dbReference type="GeneID" id="37637103"/>
<dbReference type="AlphaFoldDB" id="A0A346PAT2"/>
<accession>A0A346PAT2</accession>
<dbReference type="KEGG" id="nan:AArc1_0283"/>
<feature type="domain" description="DUF7344" evidence="1">
    <location>
        <begin position="16"/>
        <end position="85"/>
    </location>
</feature>
<sequence length="112" mass="13099">MIPKTTEPETTLGELFEILSHPTRRRILSTLANRNPRDEEEFQTEAFTSDDADLEQFLLQLSHLHLPKLAEAEFINWDRETNTITRGSRFEEIQPLITLMQVHQDELPDGWP</sequence>
<evidence type="ECO:0000259" key="1">
    <source>
        <dbReference type="Pfam" id="PF24035"/>
    </source>
</evidence>
<organism evidence="2 3">
    <name type="scientific">Natrarchaeobaculum sulfurireducens</name>
    <dbReference type="NCBI Taxonomy" id="2044521"/>
    <lineage>
        <taxon>Archaea</taxon>
        <taxon>Methanobacteriati</taxon>
        <taxon>Methanobacteriota</taxon>
        <taxon>Stenosarchaea group</taxon>
        <taxon>Halobacteria</taxon>
        <taxon>Halobacteriales</taxon>
        <taxon>Natrialbaceae</taxon>
        <taxon>Natrarchaeobaculum</taxon>
    </lineage>
</organism>
<reference evidence="3" key="1">
    <citation type="submission" date="2017-10" db="EMBL/GenBank/DDBJ databases">
        <title>Phenotypic and genomic properties of facultatively anaerobic sulfur-reducing natronoarchaea from hypersaline soda lakes.</title>
        <authorList>
            <person name="Sorokin D.Y."/>
            <person name="Kublanov I.V."/>
            <person name="Roman P."/>
            <person name="Sinninghe Damste J.S."/>
            <person name="Golyshin P.N."/>
            <person name="Rojo D."/>
            <person name="Ciordia S."/>
            <person name="Mena Md.C."/>
            <person name="Ferrer M."/>
            <person name="Messina E."/>
            <person name="Smedile F."/>
            <person name="La Spada G."/>
            <person name="La Cono V."/>
            <person name="Yakimov M.M."/>
        </authorList>
    </citation>
    <scope>NUCLEOTIDE SEQUENCE [LARGE SCALE GENOMIC DNA]</scope>
    <source>
        <strain evidence="3">AArc1</strain>
    </source>
</reference>
<dbReference type="Gene3D" id="1.10.10.10">
    <property type="entry name" value="Winged helix-like DNA-binding domain superfamily/Winged helix DNA-binding domain"/>
    <property type="match status" value="1"/>
</dbReference>
<dbReference type="InterPro" id="IPR055768">
    <property type="entry name" value="DUF7344"/>
</dbReference>
<proteinExistence type="predicted"/>
<name>A0A346PAT2_9EURY</name>
<dbReference type="InterPro" id="IPR036388">
    <property type="entry name" value="WH-like_DNA-bd_sf"/>
</dbReference>